<gene>
    <name evidence="1" type="ORF">BS411_22460</name>
</gene>
<evidence type="ECO:0000313" key="1">
    <source>
        <dbReference type="EMBL" id="PUX15211.1"/>
    </source>
</evidence>
<reference evidence="1" key="1">
    <citation type="submission" date="2016-12" db="EMBL/GenBank/DDBJ databases">
        <title>Analysis of the Molecular Diversity Among Cronobacter Species Isolated from Filth Flies Using a Pan Genomic DNA Microarray.</title>
        <authorList>
            <person name="Pava-Ripoll M."/>
            <person name="Tall B."/>
            <person name="Farber J."/>
            <person name="Fanning S."/>
            <person name="Lehner A."/>
            <person name="Stephan R."/>
            <person name="Pagotto F."/>
            <person name="Iverson C."/>
            <person name="Ziobro G."/>
            <person name="Miller A."/>
            <person name="Pearson R."/>
            <person name="Yan Q."/>
            <person name="Kim M."/>
            <person name="Jeong S."/>
            <person name="Park J."/>
            <person name="Jun S."/>
            <person name="Choi H."/>
            <person name="Chung T."/>
            <person name="Yoo Y."/>
            <person name="Park E."/>
            <person name="Hwang S."/>
            <person name="Lee B."/>
            <person name="Sathyamoorthy V."/>
            <person name="Carter L."/>
            <person name="Mammel M."/>
            <person name="Jackson S."/>
            <person name="Kothary M."/>
            <person name="Patel I."/>
            <person name="Grim C."/>
            <person name="Gopinath G."/>
            <person name="Gangiredla J."/>
            <person name="Chase H."/>
        </authorList>
    </citation>
    <scope>NUCLEOTIDE SEQUENCE [LARGE SCALE GENOMIC DNA]</scope>
    <source>
        <strain evidence="1">MOD1-Sh41s</strain>
    </source>
</reference>
<comment type="caution">
    <text evidence="1">The sequence shown here is derived from an EMBL/GenBank/DDBJ whole genome shotgun (WGS) entry which is preliminary data.</text>
</comment>
<protein>
    <submittedName>
        <fullName evidence="1">Uncharacterized protein</fullName>
    </submittedName>
</protein>
<name>A0A2T7AU55_9ENTR</name>
<sequence>MLPFTVWPFTYAPESMGVISGIGHMKSNHGMGFYIISYDAMAVEMVNFLLNTMHLQSYKLIHFLTLPSF</sequence>
<accession>A0A2T7AU55</accession>
<proteinExistence type="predicted"/>
<dbReference type="AlphaFoldDB" id="A0A2T7AU55"/>
<organism evidence="1">
    <name type="scientific">Cronobacter turicensis</name>
    <dbReference type="NCBI Taxonomy" id="413502"/>
    <lineage>
        <taxon>Bacteria</taxon>
        <taxon>Pseudomonadati</taxon>
        <taxon>Pseudomonadota</taxon>
        <taxon>Gammaproteobacteria</taxon>
        <taxon>Enterobacterales</taxon>
        <taxon>Enterobacteriaceae</taxon>
        <taxon>Cronobacter</taxon>
    </lineage>
</organism>
<dbReference type="EMBL" id="MSAG01000070">
    <property type="protein sequence ID" value="PUX15211.1"/>
    <property type="molecule type" value="Genomic_DNA"/>
</dbReference>